<dbReference type="Gene3D" id="3.40.630.30">
    <property type="match status" value="1"/>
</dbReference>
<protein>
    <recommendedName>
        <fullName evidence="2">N-acetyltransferase domain-containing protein</fullName>
    </recommendedName>
</protein>
<feature type="domain" description="N-acetyltransferase" evidence="2">
    <location>
        <begin position="38"/>
        <end position="135"/>
    </location>
</feature>
<dbReference type="EMBL" id="JABANO010041212">
    <property type="protein sequence ID" value="KAF4679840.1"/>
    <property type="molecule type" value="Genomic_DNA"/>
</dbReference>
<dbReference type="AlphaFoldDB" id="A0A7J6RL90"/>
<dbReference type="Proteomes" id="UP000574390">
    <property type="component" value="Unassembled WGS sequence"/>
</dbReference>
<feature type="chain" id="PRO_5036400711" description="N-acetyltransferase domain-containing protein" evidence="1">
    <location>
        <begin position="23"/>
        <end position="212"/>
    </location>
</feature>
<feature type="signal peptide" evidence="1">
    <location>
        <begin position="1"/>
        <end position="22"/>
    </location>
</feature>
<evidence type="ECO:0000313" key="6">
    <source>
        <dbReference type="Proteomes" id="UP000574390"/>
    </source>
</evidence>
<dbReference type="SUPFAM" id="SSF55729">
    <property type="entry name" value="Acyl-CoA N-acyltransferases (Nat)"/>
    <property type="match status" value="1"/>
</dbReference>
<sequence>MGTTLFATLLCTIFPMMTMSLGRRTVVYVGGRRRIKRLPLSNFLEYRPASPVDRIRATQDYTDSAMFVVVETRYPHQPEAVVGSVEFGVVKTPKHGDWVYITNIFAHKGYRGEGVEAEILRKLLEYIHEKNPRIIGAWARVYDDDDDFVLKDPIREAYVDAGFVDKGKRVSSSPQFRLYLPSKEGVCISLEEGQEISACSIAPWQDPSVILR</sequence>
<gene>
    <name evidence="4" type="ORF">FOZ62_008417</name>
    <name evidence="3" type="ORF">FOZ63_000154</name>
</gene>
<evidence type="ECO:0000259" key="2">
    <source>
        <dbReference type="Pfam" id="PF00583"/>
    </source>
</evidence>
<organism evidence="4 6">
    <name type="scientific">Perkinsus olseni</name>
    <name type="common">Perkinsus atlanticus</name>
    <dbReference type="NCBI Taxonomy" id="32597"/>
    <lineage>
        <taxon>Eukaryota</taxon>
        <taxon>Sar</taxon>
        <taxon>Alveolata</taxon>
        <taxon>Perkinsozoa</taxon>
        <taxon>Perkinsea</taxon>
        <taxon>Perkinsida</taxon>
        <taxon>Perkinsidae</taxon>
        <taxon>Perkinsus</taxon>
    </lineage>
</organism>
<dbReference type="GO" id="GO:0016747">
    <property type="term" value="F:acyltransferase activity, transferring groups other than amino-acyl groups"/>
    <property type="evidence" value="ECO:0007669"/>
    <property type="project" value="InterPro"/>
</dbReference>
<dbReference type="EMBL" id="JABANM010021616">
    <property type="protein sequence ID" value="KAF4720936.1"/>
    <property type="molecule type" value="Genomic_DNA"/>
</dbReference>
<evidence type="ECO:0000313" key="5">
    <source>
        <dbReference type="Proteomes" id="UP000553632"/>
    </source>
</evidence>
<evidence type="ECO:0000256" key="1">
    <source>
        <dbReference type="SAM" id="SignalP"/>
    </source>
</evidence>
<comment type="caution">
    <text evidence="4">The sequence shown here is derived from an EMBL/GenBank/DDBJ whole genome shotgun (WGS) entry which is preliminary data.</text>
</comment>
<name>A0A7J6RL90_PEROL</name>
<accession>A0A7J6RL90</accession>
<keyword evidence="1" id="KW-0732">Signal</keyword>
<proteinExistence type="predicted"/>
<dbReference type="Pfam" id="PF00583">
    <property type="entry name" value="Acetyltransf_1"/>
    <property type="match status" value="1"/>
</dbReference>
<keyword evidence="5" id="KW-1185">Reference proteome</keyword>
<evidence type="ECO:0000313" key="4">
    <source>
        <dbReference type="EMBL" id="KAF4720936.1"/>
    </source>
</evidence>
<dbReference type="InterPro" id="IPR000182">
    <property type="entry name" value="GNAT_dom"/>
</dbReference>
<reference evidence="5 6" key="1">
    <citation type="submission" date="2020-04" db="EMBL/GenBank/DDBJ databases">
        <title>Perkinsus olseni comparative genomics.</title>
        <authorList>
            <person name="Bogema D.R."/>
        </authorList>
    </citation>
    <scope>NUCLEOTIDE SEQUENCE [LARGE SCALE GENOMIC DNA]</scope>
    <source>
        <strain evidence="4">ATCC PRA-205</strain>
        <strain evidence="3 5">ATCC PRA-207</strain>
    </source>
</reference>
<dbReference type="InterPro" id="IPR016181">
    <property type="entry name" value="Acyl_CoA_acyltransferase"/>
</dbReference>
<dbReference type="Proteomes" id="UP000553632">
    <property type="component" value="Unassembled WGS sequence"/>
</dbReference>
<evidence type="ECO:0000313" key="3">
    <source>
        <dbReference type="EMBL" id="KAF4679840.1"/>
    </source>
</evidence>